<keyword evidence="3" id="KW-1185">Reference proteome</keyword>
<dbReference type="EMBL" id="JACHMH010000001">
    <property type="protein sequence ID" value="MBB4679504.1"/>
    <property type="molecule type" value="Genomic_DNA"/>
</dbReference>
<evidence type="ECO:0000313" key="2">
    <source>
        <dbReference type="EMBL" id="MBB4679504.1"/>
    </source>
</evidence>
<organism evidence="2 3">
    <name type="scientific">Crossiella cryophila</name>
    <dbReference type="NCBI Taxonomy" id="43355"/>
    <lineage>
        <taxon>Bacteria</taxon>
        <taxon>Bacillati</taxon>
        <taxon>Actinomycetota</taxon>
        <taxon>Actinomycetes</taxon>
        <taxon>Pseudonocardiales</taxon>
        <taxon>Pseudonocardiaceae</taxon>
        <taxon>Crossiella</taxon>
    </lineage>
</organism>
<accession>A0A7W7CHB8</accession>
<comment type="caution">
    <text evidence="2">The sequence shown here is derived from an EMBL/GenBank/DDBJ whole genome shotgun (WGS) entry which is preliminary data.</text>
</comment>
<feature type="transmembrane region" description="Helical" evidence="1">
    <location>
        <begin position="52"/>
        <end position="73"/>
    </location>
</feature>
<name>A0A7W7CHB8_9PSEU</name>
<dbReference type="AlphaFoldDB" id="A0A7W7CHB8"/>
<proteinExistence type="predicted"/>
<sequence length="85" mass="9350">MLDTHLAPEHWINLLYRLALQFILTVTDLAEKATTVRRRTGRRRGGDDGVETVEIAIGLALGVGAALLVWAAYKALAQKQIDLLP</sequence>
<evidence type="ECO:0000313" key="3">
    <source>
        <dbReference type="Proteomes" id="UP000533598"/>
    </source>
</evidence>
<dbReference type="Proteomes" id="UP000533598">
    <property type="component" value="Unassembled WGS sequence"/>
</dbReference>
<keyword evidence="1" id="KW-1133">Transmembrane helix</keyword>
<keyword evidence="1" id="KW-0472">Membrane</keyword>
<protein>
    <submittedName>
        <fullName evidence="2">Uncharacterized protein</fullName>
    </submittedName>
</protein>
<dbReference type="RefSeq" id="WP_185005243.1">
    <property type="nucleotide sequence ID" value="NZ_BAAAUI010000001.1"/>
</dbReference>
<keyword evidence="1" id="KW-0812">Transmembrane</keyword>
<evidence type="ECO:0000256" key="1">
    <source>
        <dbReference type="SAM" id="Phobius"/>
    </source>
</evidence>
<reference evidence="2 3" key="1">
    <citation type="submission" date="2020-08" db="EMBL/GenBank/DDBJ databases">
        <title>Sequencing the genomes of 1000 actinobacteria strains.</title>
        <authorList>
            <person name="Klenk H.-P."/>
        </authorList>
    </citation>
    <scope>NUCLEOTIDE SEQUENCE [LARGE SCALE GENOMIC DNA]</scope>
    <source>
        <strain evidence="2 3">DSM 44230</strain>
    </source>
</reference>
<gene>
    <name evidence="2" type="ORF">HNR67_005622</name>
</gene>